<accession>S8B3N5</accession>
<reference evidence="1 2" key="1">
    <citation type="journal article" date="2013" name="PLoS ONE">
        <title>Genomic and secretomic analyses reveal unique features of the lignocellulolytic enzyme system of Penicillium decumbens.</title>
        <authorList>
            <person name="Liu G."/>
            <person name="Zhang L."/>
            <person name="Wei X."/>
            <person name="Zou G."/>
            <person name="Qin Y."/>
            <person name="Ma L."/>
            <person name="Li J."/>
            <person name="Zheng H."/>
            <person name="Wang S."/>
            <person name="Wang C."/>
            <person name="Xun L."/>
            <person name="Zhao G.-P."/>
            <person name="Zhou Z."/>
            <person name="Qu Y."/>
        </authorList>
    </citation>
    <scope>NUCLEOTIDE SEQUENCE [LARGE SCALE GENOMIC DNA]</scope>
    <source>
        <strain evidence="2">114-2 / CGMCC 5302</strain>
    </source>
</reference>
<dbReference type="EMBL" id="KB644415">
    <property type="protein sequence ID" value="EPS33418.1"/>
    <property type="molecule type" value="Genomic_DNA"/>
</dbReference>
<evidence type="ECO:0000313" key="1">
    <source>
        <dbReference type="EMBL" id="EPS33418.1"/>
    </source>
</evidence>
<name>S8B3N5_PENO1</name>
<dbReference type="eggNOG" id="ENOG502SSFI">
    <property type="taxonomic scope" value="Eukaryota"/>
</dbReference>
<sequence>MSGAEGDWCAVFNPSFDPLGPQKRYLKGIFVETDPQTQEGTMLHVTGDIITPSGMRFEVKEGYEAGSSIHLHSFPQIGWVPRADMQSRRIETVLRALPTPTKQVLKFWGKGPESGYHDYIWTKKNGDPYGPGEQRRPIMKCNEWTHQLAIPTLINAGILQTTPS</sequence>
<dbReference type="STRING" id="933388.S8B3N5"/>
<keyword evidence="2" id="KW-1185">Reference proteome</keyword>
<evidence type="ECO:0000313" key="2">
    <source>
        <dbReference type="Proteomes" id="UP000019376"/>
    </source>
</evidence>
<dbReference type="InterPro" id="IPR046670">
    <property type="entry name" value="DUF6540"/>
</dbReference>
<protein>
    <submittedName>
        <fullName evidence="1">Uncharacterized protein</fullName>
    </submittedName>
</protein>
<dbReference type="HOGENOM" id="CLU_103863_0_0_1"/>
<dbReference type="Pfam" id="PF20174">
    <property type="entry name" value="DUF6540"/>
    <property type="match status" value="1"/>
</dbReference>
<dbReference type="PhylomeDB" id="S8B3N5"/>
<proteinExistence type="predicted"/>
<gene>
    <name evidence="1" type="ORF">PDE_08380</name>
</gene>
<dbReference type="OrthoDB" id="4135672at2759"/>
<dbReference type="AlphaFoldDB" id="S8B3N5"/>
<organism evidence="1 2">
    <name type="scientific">Penicillium oxalicum (strain 114-2 / CGMCC 5302)</name>
    <name type="common">Penicillium decumbens</name>
    <dbReference type="NCBI Taxonomy" id="933388"/>
    <lineage>
        <taxon>Eukaryota</taxon>
        <taxon>Fungi</taxon>
        <taxon>Dikarya</taxon>
        <taxon>Ascomycota</taxon>
        <taxon>Pezizomycotina</taxon>
        <taxon>Eurotiomycetes</taxon>
        <taxon>Eurotiomycetidae</taxon>
        <taxon>Eurotiales</taxon>
        <taxon>Aspergillaceae</taxon>
        <taxon>Penicillium</taxon>
    </lineage>
</organism>
<dbReference type="Proteomes" id="UP000019376">
    <property type="component" value="Unassembled WGS sequence"/>
</dbReference>